<dbReference type="AlphaFoldDB" id="A0AA38PB58"/>
<dbReference type="EMBL" id="MU806127">
    <property type="protein sequence ID" value="KAJ3839455.1"/>
    <property type="molecule type" value="Genomic_DNA"/>
</dbReference>
<comment type="caution">
    <text evidence="1">The sequence shown here is derived from an EMBL/GenBank/DDBJ whole genome shotgun (WGS) entry which is preliminary data.</text>
</comment>
<sequence length="368" mass="41387">MLKPKTRFIIYNKNTIFEPDYSEERRPRKRARLEDEESDELAGLFRDSQYYDPKLSNACVVLAGDTLFRVKIDVLSKASHKLHAIVDGTELSGDRNPVRLDAEPDEFRALVWALYTSPDEIRSIKNTTHLSRLCSLAKISHAFRCTSQKSLALSALRDALDLPPFETCSSSNLHLLAETAVRCEAPILLDAIVSRWIKRIQRHEVPCVPAIISADALHIHRLSGAACYAHLQEVAEQSVADPDNGVTHLRLDSKLDSPQKLQLLAGYWSLVNYWERFRRSPTRFVCCSHDECANIWERCWGMALGAPKVLQASQVDVSGLIRLVRESLAAHNELKTMNAECRAKALQSLDDASDSLNANLGEHFTKSL</sequence>
<evidence type="ECO:0008006" key="3">
    <source>
        <dbReference type="Google" id="ProtNLM"/>
    </source>
</evidence>
<protein>
    <recommendedName>
        <fullName evidence="3">BTB domain-containing protein</fullName>
    </recommendedName>
</protein>
<dbReference type="Gene3D" id="3.30.710.10">
    <property type="entry name" value="Potassium Channel Kv1.1, Chain A"/>
    <property type="match status" value="1"/>
</dbReference>
<gene>
    <name evidence="1" type="ORF">F5878DRAFT_724517</name>
</gene>
<name>A0AA38PB58_9AGAR</name>
<dbReference type="InterPro" id="IPR011333">
    <property type="entry name" value="SKP1/BTB/POZ_sf"/>
</dbReference>
<evidence type="ECO:0000313" key="2">
    <source>
        <dbReference type="Proteomes" id="UP001163846"/>
    </source>
</evidence>
<reference evidence="1" key="1">
    <citation type="submission" date="2022-08" db="EMBL/GenBank/DDBJ databases">
        <authorList>
            <consortium name="DOE Joint Genome Institute"/>
            <person name="Min B."/>
            <person name="Riley R."/>
            <person name="Sierra-Patev S."/>
            <person name="Naranjo-Ortiz M."/>
            <person name="Looney B."/>
            <person name="Konkel Z."/>
            <person name="Slot J.C."/>
            <person name="Sakamoto Y."/>
            <person name="Steenwyk J.L."/>
            <person name="Rokas A."/>
            <person name="Carro J."/>
            <person name="Camarero S."/>
            <person name="Ferreira P."/>
            <person name="Molpeceres G."/>
            <person name="Ruiz-Duenas F.J."/>
            <person name="Serrano A."/>
            <person name="Henrissat B."/>
            <person name="Drula E."/>
            <person name="Hughes K.W."/>
            <person name="Mata J.L."/>
            <person name="Ishikawa N.K."/>
            <person name="Vargas-Isla R."/>
            <person name="Ushijima S."/>
            <person name="Smith C.A."/>
            <person name="Ahrendt S."/>
            <person name="Andreopoulos W."/>
            <person name="He G."/>
            <person name="Labutti K."/>
            <person name="Lipzen A."/>
            <person name="Ng V."/>
            <person name="Sandor L."/>
            <person name="Barry K."/>
            <person name="Martinez A.T."/>
            <person name="Xiao Y."/>
            <person name="Gibbons J.G."/>
            <person name="Terashima K."/>
            <person name="Hibbett D.S."/>
            <person name="Grigoriev I.V."/>
        </authorList>
    </citation>
    <scope>NUCLEOTIDE SEQUENCE</scope>
    <source>
        <strain evidence="1">TFB9207</strain>
    </source>
</reference>
<accession>A0AA38PB58</accession>
<dbReference type="Proteomes" id="UP001163846">
    <property type="component" value="Unassembled WGS sequence"/>
</dbReference>
<proteinExistence type="predicted"/>
<organism evidence="1 2">
    <name type="scientific">Lentinula raphanica</name>
    <dbReference type="NCBI Taxonomy" id="153919"/>
    <lineage>
        <taxon>Eukaryota</taxon>
        <taxon>Fungi</taxon>
        <taxon>Dikarya</taxon>
        <taxon>Basidiomycota</taxon>
        <taxon>Agaricomycotina</taxon>
        <taxon>Agaricomycetes</taxon>
        <taxon>Agaricomycetidae</taxon>
        <taxon>Agaricales</taxon>
        <taxon>Marasmiineae</taxon>
        <taxon>Omphalotaceae</taxon>
        <taxon>Lentinula</taxon>
    </lineage>
</organism>
<keyword evidence="2" id="KW-1185">Reference proteome</keyword>
<evidence type="ECO:0000313" key="1">
    <source>
        <dbReference type="EMBL" id="KAJ3839455.1"/>
    </source>
</evidence>